<comment type="pathway">
    <text evidence="3">Hormone biosynthesis.</text>
</comment>
<evidence type="ECO:0000313" key="18">
    <source>
        <dbReference type="EMBL" id="ODS22701.1"/>
    </source>
</evidence>
<evidence type="ECO:0000256" key="4">
    <source>
        <dbReference type="ARBA" id="ARBA00022692"/>
    </source>
</evidence>
<keyword evidence="7" id="KW-1133">Transmembrane helix</keyword>
<evidence type="ECO:0000256" key="14">
    <source>
        <dbReference type="ARBA" id="ARBA00026095"/>
    </source>
</evidence>
<dbReference type="Proteomes" id="UP000242502">
    <property type="component" value="Unassembled WGS sequence"/>
</dbReference>
<sequence>MNVSQTDIHNIITDGVEYNMIKQQLLMPTGWYCVAFSKDVKEGQIISDILCKKEIIVYRSNGQAVVASAYCPHLGAHLGHGGKINGDGEVVCPFHGFRFNNNGHCVETGYCTKPAKNTQLSVYPTHETNGLILAFYDHSGSKPSWSCPEIDVQGLSKLQTDSFEVNAHIQDLAENSCDLGHFQWVHSYNNASAVHTPIVDGPTMKGRYRFERVNILRFGPASIVLDIKVDLYGLGYNFVDYSIEQFGLYGKIFLMFTPLNEHKTRIRLGLHINRQINYAGIHPLLAWLPEPIAFKLMKVLIFKSLKEDLQSDFAIWDHKMYLPKPKVAKGDGPIYLYRRFAYQFYQDLGS</sequence>
<reference evidence="18 19" key="1">
    <citation type="journal article" date="2016" name="Appl. Environ. Microbiol.">
        <title>Lack of Overt Genome Reduction in the Bryostatin-Producing Bryozoan Symbiont "Candidatus Endobugula sertula".</title>
        <authorList>
            <person name="Miller I.J."/>
            <person name="Vanee N."/>
            <person name="Fong S.S."/>
            <person name="Lim-Fong G.E."/>
            <person name="Kwan J.C."/>
        </authorList>
    </citation>
    <scope>NUCLEOTIDE SEQUENCE [LARGE SCALE GENOMIC DNA]</scope>
    <source>
        <strain evidence="18">AB1-4</strain>
    </source>
</reference>
<dbReference type="STRING" id="62101.AB835_12810"/>
<name>A0A1D2QM93_9GAMM</name>
<keyword evidence="11" id="KW-0472">Membrane</keyword>
<comment type="caution">
    <text evidence="18">The sequence shown here is derived from an EMBL/GenBank/DDBJ whole genome shotgun (WGS) entry which is preliminary data.</text>
</comment>
<dbReference type="SUPFAM" id="SSF50022">
    <property type="entry name" value="ISP domain"/>
    <property type="match status" value="1"/>
</dbReference>
<dbReference type="PROSITE" id="PS51296">
    <property type="entry name" value="RIESKE"/>
    <property type="match status" value="1"/>
</dbReference>
<evidence type="ECO:0000313" key="19">
    <source>
        <dbReference type="Proteomes" id="UP000242502"/>
    </source>
</evidence>
<keyword evidence="5" id="KW-0001">2Fe-2S</keyword>
<evidence type="ECO:0000256" key="3">
    <source>
        <dbReference type="ARBA" id="ARBA00004972"/>
    </source>
</evidence>
<dbReference type="SUPFAM" id="SSF55961">
    <property type="entry name" value="Bet v1-like"/>
    <property type="match status" value="1"/>
</dbReference>
<keyword evidence="8" id="KW-0560">Oxidoreductase</keyword>
<evidence type="ECO:0000259" key="17">
    <source>
        <dbReference type="PROSITE" id="PS51296"/>
    </source>
</evidence>
<dbReference type="AlphaFoldDB" id="A0A1D2QM93"/>
<keyword evidence="6" id="KW-0479">Metal-binding</keyword>
<feature type="domain" description="Rieske" evidence="17">
    <location>
        <begin position="31"/>
        <end position="134"/>
    </location>
</feature>
<dbReference type="EC" id="1.14.19.21" evidence="14"/>
<dbReference type="InterPro" id="IPR017941">
    <property type="entry name" value="Rieske_2Fe-2S"/>
</dbReference>
<dbReference type="InterPro" id="IPR036922">
    <property type="entry name" value="Rieske_2Fe-2S_sf"/>
</dbReference>
<evidence type="ECO:0000256" key="15">
    <source>
        <dbReference type="ARBA" id="ARBA00047853"/>
    </source>
</evidence>
<dbReference type="EMBL" id="MDLC01000057">
    <property type="protein sequence ID" value="ODS22701.1"/>
    <property type="molecule type" value="Genomic_DNA"/>
</dbReference>
<evidence type="ECO:0000256" key="12">
    <source>
        <dbReference type="ARBA" id="ARBA00025712"/>
    </source>
</evidence>
<evidence type="ECO:0000256" key="2">
    <source>
        <dbReference type="ARBA" id="ARBA00004370"/>
    </source>
</evidence>
<comment type="catalytic activity">
    <reaction evidence="15">
        <text>cholesterol + NADH + O2 + H(+) = 7-dehydrocholesterol + NAD(+) + 2 H2O</text>
        <dbReference type="Rhea" id="RHEA:51644"/>
        <dbReference type="ChEBI" id="CHEBI:15377"/>
        <dbReference type="ChEBI" id="CHEBI:15378"/>
        <dbReference type="ChEBI" id="CHEBI:15379"/>
        <dbReference type="ChEBI" id="CHEBI:16113"/>
        <dbReference type="ChEBI" id="CHEBI:17759"/>
        <dbReference type="ChEBI" id="CHEBI:57540"/>
        <dbReference type="ChEBI" id="CHEBI:57945"/>
        <dbReference type="EC" id="1.14.19.21"/>
    </reaction>
    <physiologicalReaction direction="left-to-right" evidence="15">
        <dbReference type="Rhea" id="RHEA:51645"/>
    </physiologicalReaction>
</comment>
<dbReference type="GO" id="GO:0170056">
    <property type="term" value="F:cholesterol 7-desaturase [NAD(P)H] activity"/>
    <property type="evidence" value="ECO:0007669"/>
    <property type="project" value="UniProtKB-EC"/>
</dbReference>
<dbReference type="GO" id="GO:0051537">
    <property type="term" value="F:2 iron, 2 sulfur cluster binding"/>
    <property type="evidence" value="ECO:0007669"/>
    <property type="project" value="UniProtKB-KW"/>
</dbReference>
<dbReference type="GO" id="GO:0016020">
    <property type="term" value="C:membrane"/>
    <property type="evidence" value="ECO:0007669"/>
    <property type="project" value="UniProtKB-SubCell"/>
</dbReference>
<comment type="subcellular location">
    <subcellularLocation>
        <location evidence="2">Membrane</location>
    </subcellularLocation>
</comment>
<dbReference type="GO" id="GO:0008203">
    <property type="term" value="P:cholesterol metabolic process"/>
    <property type="evidence" value="ECO:0007669"/>
    <property type="project" value="InterPro"/>
</dbReference>
<evidence type="ECO:0000256" key="10">
    <source>
        <dbReference type="ARBA" id="ARBA00023014"/>
    </source>
</evidence>
<protein>
    <recommendedName>
        <fullName evidence="14">cholesterol 7-desaturase</fullName>
        <ecNumber evidence="14">1.14.19.21</ecNumber>
    </recommendedName>
</protein>
<evidence type="ECO:0000256" key="7">
    <source>
        <dbReference type="ARBA" id="ARBA00022989"/>
    </source>
</evidence>
<dbReference type="Pfam" id="PF19298">
    <property type="entry name" value="KshA_C"/>
    <property type="match status" value="1"/>
</dbReference>
<evidence type="ECO:0000256" key="13">
    <source>
        <dbReference type="ARBA" id="ARBA00025729"/>
    </source>
</evidence>
<dbReference type="Gene3D" id="2.102.10.10">
    <property type="entry name" value="Rieske [2Fe-2S] iron-sulphur domain"/>
    <property type="match status" value="1"/>
</dbReference>
<evidence type="ECO:0000256" key="5">
    <source>
        <dbReference type="ARBA" id="ARBA00022714"/>
    </source>
</evidence>
<organism evidence="18 19">
    <name type="scientific">Candidatus Endobugula sertula</name>
    <name type="common">Bugula neritina bacterial symbiont</name>
    <dbReference type="NCBI Taxonomy" id="62101"/>
    <lineage>
        <taxon>Bacteria</taxon>
        <taxon>Pseudomonadati</taxon>
        <taxon>Pseudomonadota</taxon>
        <taxon>Gammaproteobacteria</taxon>
        <taxon>Cellvibrionales</taxon>
        <taxon>Cellvibrionaceae</taxon>
        <taxon>Candidatus Endobugula</taxon>
    </lineage>
</organism>
<dbReference type="PANTHER" id="PTHR21266">
    <property type="entry name" value="IRON-SULFUR DOMAIN CONTAINING PROTEIN"/>
    <property type="match status" value="1"/>
</dbReference>
<evidence type="ECO:0000256" key="16">
    <source>
        <dbReference type="ARBA" id="ARBA00049548"/>
    </source>
</evidence>
<keyword evidence="9" id="KW-0408">Iron</keyword>
<comment type="pathway">
    <text evidence="12">Steroid hormone biosynthesis; dafachronic acid biosynthesis.</text>
</comment>
<evidence type="ECO:0000256" key="11">
    <source>
        <dbReference type="ARBA" id="ARBA00023136"/>
    </source>
</evidence>
<dbReference type="InterPro" id="IPR050584">
    <property type="entry name" value="Cholesterol_7-desaturase"/>
</dbReference>
<keyword evidence="4" id="KW-0812">Transmembrane</keyword>
<comment type="similarity">
    <text evidence="13">Belongs to the cholesterol 7-desaturase family.</text>
</comment>
<keyword evidence="10" id="KW-0411">Iron-sulfur</keyword>
<dbReference type="PANTHER" id="PTHR21266:SF32">
    <property type="entry name" value="CHOLESTEROL 7-DESATURASE NVD"/>
    <property type="match status" value="1"/>
</dbReference>
<gene>
    <name evidence="18" type="ORF">AB835_12810</name>
</gene>
<accession>A0A1D2QM93</accession>
<dbReference type="GO" id="GO:0046872">
    <property type="term" value="F:metal ion binding"/>
    <property type="evidence" value="ECO:0007669"/>
    <property type="project" value="UniProtKB-KW"/>
</dbReference>
<comment type="cofactor">
    <cofactor evidence="1">
        <name>Fe cation</name>
        <dbReference type="ChEBI" id="CHEBI:24875"/>
    </cofactor>
</comment>
<comment type="catalytic activity">
    <reaction evidence="16">
        <text>cholesterol + NADPH + O2 + H(+) = 7-dehydrocholesterol + NADP(+) + 2 H2O</text>
        <dbReference type="Rhea" id="RHEA:45024"/>
        <dbReference type="ChEBI" id="CHEBI:15377"/>
        <dbReference type="ChEBI" id="CHEBI:15378"/>
        <dbReference type="ChEBI" id="CHEBI:15379"/>
        <dbReference type="ChEBI" id="CHEBI:16113"/>
        <dbReference type="ChEBI" id="CHEBI:17759"/>
        <dbReference type="ChEBI" id="CHEBI:57783"/>
        <dbReference type="ChEBI" id="CHEBI:58349"/>
        <dbReference type="EC" id="1.14.19.21"/>
    </reaction>
    <physiologicalReaction direction="left-to-right" evidence="16">
        <dbReference type="Rhea" id="RHEA:45025"/>
    </physiologicalReaction>
</comment>
<proteinExistence type="inferred from homology"/>
<dbReference type="Gene3D" id="3.90.380.10">
    <property type="entry name" value="Naphthalene 1,2-dioxygenase Alpha Subunit, Chain A, domain 1"/>
    <property type="match status" value="1"/>
</dbReference>
<evidence type="ECO:0000256" key="1">
    <source>
        <dbReference type="ARBA" id="ARBA00001962"/>
    </source>
</evidence>
<evidence type="ECO:0000256" key="6">
    <source>
        <dbReference type="ARBA" id="ARBA00022723"/>
    </source>
</evidence>
<dbReference type="GO" id="GO:0005737">
    <property type="term" value="C:cytoplasm"/>
    <property type="evidence" value="ECO:0007669"/>
    <property type="project" value="TreeGrafter"/>
</dbReference>
<evidence type="ECO:0000256" key="8">
    <source>
        <dbReference type="ARBA" id="ARBA00023002"/>
    </source>
</evidence>
<dbReference type="InterPro" id="IPR045605">
    <property type="entry name" value="KshA-like_C"/>
</dbReference>
<dbReference type="Pfam" id="PF00355">
    <property type="entry name" value="Rieske"/>
    <property type="match status" value="1"/>
</dbReference>
<evidence type="ECO:0000256" key="9">
    <source>
        <dbReference type="ARBA" id="ARBA00023004"/>
    </source>
</evidence>